<dbReference type="RefSeq" id="WP_241370594.1">
    <property type="nucleotide sequence ID" value="NZ_JAKZFC010000007.1"/>
</dbReference>
<dbReference type="InterPro" id="IPR036873">
    <property type="entry name" value="Rhodanese-like_dom_sf"/>
</dbReference>
<dbReference type="Gene3D" id="3.40.250.10">
    <property type="entry name" value="Rhodanese-like domain"/>
    <property type="match status" value="1"/>
</dbReference>
<accession>A0ABS9UH64</accession>
<protein>
    <submittedName>
        <fullName evidence="2">Rhodanese-like domain-containing protein</fullName>
    </submittedName>
</protein>
<dbReference type="CDD" id="cd00158">
    <property type="entry name" value="RHOD"/>
    <property type="match status" value="1"/>
</dbReference>
<feature type="domain" description="Rhodanese" evidence="1">
    <location>
        <begin position="38"/>
        <end position="116"/>
    </location>
</feature>
<proteinExistence type="predicted"/>
<dbReference type="Proteomes" id="UP001316087">
    <property type="component" value="Unassembled WGS sequence"/>
</dbReference>
<keyword evidence="3" id="KW-1185">Reference proteome</keyword>
<dbReference type="EMBL" id="JAKZFC010000007">
    <property type="protein sequence ID" value="MCH7323424.1"/>
    <property type="molecule type" value="Genomic_DNA"/>
</dbReference>
<name>A0ABS9UH64_9BACL</name>
<dbReference type="InterPro" id="IPR001763">
    <property type="entry name" value="Rhodanese-like_dom"/>
</dbReference>
<dbReference type="PANTHER" id="PTHR43031:SF17">
    <property type="entry name" value="SULFURTRANSFERASE YTWF-RELATED"/>
    <property type="match status" value="1"/>
</dbReference>
<organism evidence="2 3">
    <name type="scientific">Solibacillus palustris</name>
    <dbReference type="NCBI Taxonomy" id="2908203"/>
    <lineage>
        <taxon>Bacteria</taxon>
        <taxon>Bacillati</taxon>
        <taxon>Bacillota</taxon>
        <taxon>Bacilli</taxon>
        <taxon>Bacillales</taxon>
        <taxon>Caryophanaceae</taxon>
        <taxon>Solibacillus</taxon>
    </lineage>
</organism>
<evidence type="ECO:0000259" key="1">
    <source>
        <dbReference type="PROSITE" id="PS50206"/>
    </source>
</evidence>
<reference evidence="2 3" key="1">
    <citation type="submission" date="2022-03" db="EMBL/GenBank/DDBJ databases">
        <authorList>
            <person name="Jo J.-H."/>
            <person name="Im W.-T."/>
        </authorList>
    </citation>
    <scope>NUCLEOTIDE SEQUENCE [LARGE SCALE GENOMIC DNA]</scope>
    <source>
        <strain evidence="2 3">MA9</strain>
    </source>
</reference>
<comment type="caution">
    <text evidence="2">The sequence shown here is derived from an EMBL/GenBank/DDBJ whole genome shotgun (WGS) entry which is preliminary data.</text>
</comment>
<evidence type="ECO:0000313" key="2">
    <source>
        <dbReference type="EMBL" id="MCH7323424.1"/>
    </source>
</evidence>
<dbReference type="Pfam" id="PF00581">
    <property type="entry name" value="Rhodanese"/>
    <property type="match status" value="1"/>
</dbReference>
<dbReference type="SMART" id="SM00450">
    <property type="entry name" value="RHOD"/>
    <property type="match status" value="1"/>
</dbReference>
<dbReference type="PROSITE" id="PS50206">
    <property type="entry name" value="RHODANESE_3"/>
    <property type="match status" value="1"/>
</dbReference>
<evidence type="ECO:0000313" key="3">
    <source>
        <dbReference type="Proteomes" id="UP001316087"/>
    </source>
</evidence>
<dbReference type="SUPFAM" id="SSF52821">
    <property type="entry name" value="Rhodanese/Cell cycle control phosphatase"/>
    <property type="match status" value="1"/>
</dbReference>
<dbReference type="PANTHER" id="PTHR43031">
    <property type="entry name" value="FAD-DEPENDENT OXIDOREDUCTASE"/>
    <property type="match status" value="1"/>
</dbReference>
<sequence length="122" mass="13699">MIETIILLAICAAVVIWKKRPVEGIHTISTDELQTMLRDDDKIFIDVRSARDFNKMHVAPFINDPNGLGIEALPMDKEIVVMCRSGMRSLETCKKLKKLGVKKVTNVRGGISAYNERGLDDK</sequence>
<gene>
    <name evidence="2" type="ORF">LZ480_16230</name>
</gene>
<dbReference type="InterPro" id="IPR050229">
    <property type="entry name" value="GlpE_sulfurtransferase"/>
</dbReference>